<feature type="compositionally biased region" description="Acidic residues" evidence="1">
    <location>
        <begin position="1185"/>
        <end position="1195"/>
    </location>
</feature>
<dbReference type="PANTHER" id="PTHR10997:SF9">
    <property type="entry name" value="IMPORTIN-9"/>
    <property type="match status" value="1"/>
</dbReference>
<name>A0A0N1IL61_LEPSE</name>
<gene>
    <name evidence="2" type="ORF">ABL78_3149</name>
</gene>
<evidence type="ECO:0008006" key="4">
    <source>
        <dbReference type="Google" id="ProtNLM"/>
    </source>
</evidence>
<dbReference type="Proteomes" id="UP000038009">
    <property type="component" value="Unassembled WGS sequence"/>
</dbReference>
<dbReference type="GO" id="GO:0005829">
    <property type="term" value="C:cytosol"/>
    <property type="evidence" value="ECO:0007669"/>
    <property type="project" value="TreeGrafter"/>
</dbReference>
<proteinExistence type="predicted"/>
<dbReference type="OrthoDB" id="273244at2759"/>
<protein>
    <recommendedName>
        <fullName evidence="4">Importin N-terminal domain-containing protein</fullName>
    </recommendedName>
</protein>
<accession>A0A0N1IL61</accession>
<organism evidence="2 3">
    <name type="scientific">Leptomonas seymouri</name>
    <dbReference type="NCBI Taxonomy" id="5684"/>
    <lineage>
        <taxon>Eukaryota</taxon>
        <taxon>Discoba</taxon>
        <taxon>Euglenozoa</taxon>
        <taxon>Kinetoplastea</taxon>
        <taxon>Metakinetoplastina</taxon>
        <taxon>Trypanosomatida</taxon>
        <taxon>Trypanosomatidae</taxon>
        <taxon>Leishmaniinae</taxon>
        <taxon>Leptomonas</taxon>
    </lineage>
</organism>
<dbReference type="OMA" id="LYEWQFA"/>
<dbReference type="EMBL" id="LJSK01000075">
    <property type="protein sequence ID" value="KPI87740.1"/>
    <property type="molecule type" value="Genomic_DNA"/>
</dbReference>
<evidence type="ECO:0000256" key="1">
    <source>
        <dbReference type="SAM" id="MobiDB-lite"/>
    </source>
</evidence>
<dbReference type="GO" id="GO:0006606">
    <property type="term" value="P:protein import into nucleus"/>
    <property type="evidence" value="ECO:0007669"/>
    <property type="project" value="TreeGrafter"/>
</dbReference>
<dbReference type="Gene3D" id="1.25.10.10">
    <property type="entry name" value="Leucine-rich Repeat Variant"/>
    <property type="match status" value="1"/>
</dbReference>
<feature type="compositionally biased region" description="Basic and acidic residues" evidence="1">
    <location>
        <begin position="1170"/>
        <end position="1184"/>
    </location>
</feature>
<dbReference type="InterPro" id="IPR016024">
    <property type="entry name" value="ARM-type_fold"/>
</dbReference>
<dbReference type="AlphaFoldDB" id="A0A0N1IL61"/>
<evidence type="ECO:0000313" key="3">
    <source>
        <dbReference type="Proteomes" id="UP000038009"/>
    </source>
</evidence>
<sequence>MENTLLEVLLSRILSPDNVLRAAAEKELEQRSSTVPGFCVSLANYCERGVRNDEQRALALVALSVLKGSLLKSIHYQELQHVVALFLSHLNDAAVARAMTAATLRQWNSVVAAGVRRLAVLRASFAASQEPEAAAVAACFESVSNLITSQLLNTFAQLTLLGTAGIQIVNSHACLLQTLLEEENPEATRAWCAELAASCASPLLEILCATATDTHTTQGASSLCECRARCALQTRVAQTLCVLYEWQFAASRRSKFPADLKQAFIQAFPSLQTYILVPCSQWASSAASPFPASDTTSLPAVLSCASPLIAASLATQEFVVKVLQYGGWYSRCASPALLQGLLGSLEADAACYQALLCIEDSDEVDGGCANVRPTGARADSWVALGDEVLAEPAELVRRNVTQRWTLFHDAAFHPSHQRGFIDIVGDQCGRGYYELLLSYAVLAPSETDTWLDDPNTFLRAEDDRDDEVQWTARDTVAQLYTDSVTTLGPLFLHATLEDLNERLFSEGQDATAAADEQIRQGMPLPLMRREACLFFMEAVLHRCSKSLWECGAADFTPLAAHIWRYDVAGPTAQAVTTARALMLLTAIVEFSCKSPQNSAAAASPSPTSTALNTFMETAVSESAAVLAGIATNAPVSSTSSAAPPSVLLVAVVLCRFLQSTLPYWTPSVLEQHFASLQASLLALLSPQVDLTEEALYATVELLTDFLHAAQRAVQRSKGISNSVGQVSLVSEQLPGTVMDCWRRHVSDPSFADVVLQLLRRVVRDGGSSASGGSGTSGSSAVSKLLEELSWVNNVLSGYADSMAEVCAVPYFLRLLRSIFAHAPRDVANGAALLMLDSLCQLLLCTDESAILVASSSCLAALLRRCYAAESVQVHVATAVMEAALMGSSSVEEQSAKVKTELAAYAPRAAYPLPAVIVAIVLRTLQDARSEASLLEMGQTLVTIMRQSASFSEVDLLRVIHATVHRLGVVRTDTVTQQLLAPLAILLLLHPVALLRTLVQGGLLAETMGHWLPRVEHFENLSVTYSSCEGLLGLLQLLSEPEHASMTAEEGQQIAQQSVPCRWKLPEDVSGNAGLEKYGSKLSKKPGVRKKSSTYSPQQATLASMLAGGTVVETSLPLYAAILVAVGRGVLTLLNASVPALRRASASASVDFAADGEGSSFSDDDDDDATEGGRKLFQESGRDSSDGESSEESWMEVANLEDEGGNGDDAAVPSLSDAVAICEKAEKERIVAAMGAKLLPWMQKYSNEVSPYFTIEETQRLMHFFASIANSIHT</sequence>
<reference evidence="2 3" key="1">
    <citation type="journal article" date="2015" name="PLoS Pathog.">
        <title>Leptomonas seymouri: Adaptations to the Dixenous Life Cycle Analyzed by Genome Sequencing, Transcriptome Profiling and Co-infection with Leishmania donovani.</title>
        <authorList>
            <person name="Kraeva N."/>
            <person name="Butenko A."/>
            <person name="Hlavacova J."/>
            <person name="Kostygov A."/>
            <person name="Myskova J."/>
            <person name="Grybchuk D."/>
            <person name="Lestinova T."/>
            <person name="Votypka J."/>
            <person name="Volf P."/>
            <person name="Opperdoes F."/>
            <person name="Flegontov P."/>
            <person name="Lukes J."/>
            <person name="Yurchenko V."/>
        </authorList>
    </citation>
    <scope>NUCLEOTIDE SEQUENCE [LARGE SCALE GENOMIC DNA]</scope>
    <source>
        <strain evidence="2 3">ATCC 30220</strain>
    </source>
</reference>
<keyword evidence="3" id="KW-1185">Reference proteome</keyword>
<dbReference type="VEuPathDB" id="TriTrypDB:Lsey_0075_0020"/>
<feature type="region of interest" description="Disordered" evidence="1">
    <location>
        <begin position="1153"/>
        <end position="1195"/>
    </location>
</feature>
<evidence type="ECO:0000313" key="2">
    <source>
        <dbReference type="EMBL" id="KPI87740.1"/>
    </source>
</evidence>
<dbReference type="InterPro" id="IPR011989">
    <property type="entry name" value="ARM-like"/>
</dbReference>
<comment type="caution">
    <text evidence="2">The sequence shown here is derived from an EMBL/GenBank/DDBJ whole genome shotgun (WGS) entry which is preliminary data.</text>
</comment>
<dbReference type="GO" id="GO:0005635">
    <property type="term" value="C:nuclear envelope"/>
    <property type="evidence" value="ECO:0007669"/>
    <property type="project" value="TreeGrafter"/>
</dbReference>
<dbReference type="PANTHER" id="PTHR10997">
    <property type="entry name" value="IMPORTIN-7, 8, 11"/>
    <property type="match status" value="1"/>
</dbReference>
<dbReference type="SUPFAM" id="SSF48371">
    <property type="entry name" value="ARM repeat"/>
    <property type="match status" value="1"/>
</dbReference>